<organism evidence="1 2">
    <name type="scientific">Pseudomonas phage 201phi2-1</name>
    <name type="common">Pseudomonas chlororaphis phage 201phi2-1</name>
    <dbReference type="NCBI Taxonomy" id="198110"/>
    <lineage>
        <taxon>Viruses</taxon>
        <taxon>Duplodnaviria</taxon>
        <taxon>Heunggongvirae</taxon>
        <taxon>Uroviricota</taxon>
        <taxon>Caudoviricetes</taxon>
        <taxon>Chimalliviridae</taxon>
        <taxon>Serwervirus</taxon>
        <taxon>Serwervirus 201phi21</taxon>
    </lineage>
</organism>
<evidence type="ECO:0000313" key="2">
    <source>
        <dbReference type="Proteomes" id="UP000002421"/>
    </source>
</evidence>
<sequence length="107" mass="11828">MAMATFRVNLDKLKTAILQLFNGQLQKVTTLKDRLNEHTLATGNVHDLEPRDIGLGNVPDWTPATKVQAQQGLSNNAFMTPRRVDDYADANIFTVIGDAFKDAADDL</sequence>
<organismHost>
    <name type="scientific">Pseudomonas chlororaphis</name>
    <dbReference type="NCBI Taxonomy" id="587753"/>
</organismHost>
<evidence type="ECO:0000313" key="1">
    <source>
        <dbReference type="EMBL" id="ABY63046.1"/>
    </source>
</evidence>
<dbReference type="OrthoDB" id="20314at10239"/>
<gene>
    <name evidence="1" type="ORF">201phi2-1p217</name>
</gene>
<name>B3FJ79_BP201</name>
<protein>
    <submittedName>
        <fullName evidence="1">Virion structural protein</fullName>
    </submittedName>
</protein>
<dbReference type="KEGG" id="vg:6372679"/>
<dbReference type="EMBL" id="EU197055">
    <property type="protein sequence ID" value="ABY63046.1"/>
    <property type="molecule type" value="Genomic_DNA"/>
</dbReference>
<dbReference type="Proteomes" id="UP000002421">
    <property type="component" value="Segment"/>
</dbReference>
<accession>B3FJ79</accession>
<reference evidence="1 2" key="1">
    <citation type="journal article" date="2008" name="Virology">
        <title>Characterization of Pseudomonas chlororaphis myovirus 201varphi2-1 via genomic sequencing, mass spectrometry, and electron microscopy.</title>
        <authorList>
            <person name="Thomas J.A."/>
            <person name="Rolando M.R."/>
            <person name="Carroll C.A."/>
            <person name="Shen P.S."/>
            <person name="Belnap D.M."/>
            <person name="Weintraub S.T."/>
            <person name="Serwer P."/>
            <person name="Hardies S.C."/>
        </authorList>
    </citation>
    <scope>NUCLEOTIDE SEQUENCE</scope>
</reference>
<proteinExistence type="predicted"/>
<dbReference type="RefSeq" id="YP_001956940.1">
    <property type="nucleotide sequence ID" value="NC_010821.1"/>
</dbReference>
<keyword evidence="2" id="KW-1185">Reference proteome</keyword>